<keyword evidence="3" id="KW-1185">Reference proteome</keyword>
<dbReference type="InterPro" id="IPR009875">
    <property type="entry name" value="PilZ_domain"/>
</dbReference>
<organism evidence="2 3">
    <name type="scientific">Sulfidibacter corallicola</name>
    <dbReference type="NCBI Taxonomy" id="2818388"/>
    <lineage>
        <taxon>Bacteria</taxon>
        <taxon>Pseudomonadati</taxon>
        <taxon>Acidobacteriota</taxon>
        <taxon>Holophagae</taxon>
        <taxon>Acanthopleuribacterales</taxon>
        <taxon>Acanthopleuribacteraceae</taxon>
        <taxon>Sulfidibacter</taxon>
    </lineage>
</organism>
<dbReference type="GO" id="GO:0035438">
    <property type="term" value="F:cyclic-di-GMP binding"/>
    <property type="evidence" value="ECO:0007669"/>
    <property type="project" value="InterPro"/>
</dbReference>
<dbReference type="Proteomes" id="UP000663929">
    <property type="component" value="Chromosome"/>
</dbReference>
<dbReference type="RefSeq" id="WP_237377298.1">
    <property type="nucleotide sequence ID" value="NZ_CP071793.1"/>
</dbReference>
<name>A0A8A4TDI7_SULCO</name>
<feature type="domain" description="PilZ" evidence="1">
    <location>
        <begin position="114"/>
        <end position="217"/>
    </location>
</feature>
<gene>
    <name evidence="2" type="ORF">J3U87_18720</name>
</gene>
<sequence length="384" mass="43902">MLRGLFGKQKTLNPAEIETLLKMVVVDRETAFITTSTFKFVSDVLDYDKRIFQLKNTLTRDEVLYQLRGKDLEVYFPYELTLYKGATSLVGLGMTRGMQTLKFQVPETMVQDEHRAAYRVSNFPAKPTVTFTTNSYDILKGTLMDISMTGAGVRLDPRWTMTNANLKKGLVILVDIRLSEELRLSTSAEIRYIANTKMGLKFQEIPKNARELLYKFIVKQRRVEYRNLAESQRKVMALNRPDSSQPETKALNIEKPTGKPTALVSGDNSDYFEALNSALNRKFHVLQCSSSVTDLRNHLELKPNLLLLEVASKSLEYLSQLKKLSSLTPSGCVLMFYGRDLGEEVGERLRDLGPPEDMIVDLKQLKMLMLFKKIQHYYEKKAPN</sequence>
<dbReference type="Gene3D" id="2.40.10.220">
    <property type="entry name" value="predicted glycosyltransferase like domains"/>
    <property type="match status" value="1"/>
</dbReference>
<evidence type="ECO:0000259" key="1">
    <source>
        <dbReference type="Pfam" id="PF07238"/>
    </source>
</evidence>
<dbReference type="Pfam" id="PF07238">
    <property type="entry name" value="PilZ"/>
    <property type="match status" value="1"/>
</dbReference>
<reference evidence="2" key="1">
    <citation type="submission" date="2021-03" db="EMBL/GenBank/DDBJ databases">
        <title>Acanthopleuribacteraceae sp. M133.</title>
        <authorList>
            <person name="Wang G."/>
        </authorList>
    </citation>
    <scope>NUCLEOTIDE SEQUENCE</scope>
    <source>
        <strain evidence="2">M133</strain>
    </source>
</reference>
<accession>A0A8A4TDI7</accession>
<dbReference type="EMBL" id="CP071793">
    <property type="protein sequence ID" value="QTD47630.1"/>
    <property type="molecule type" value="Genomic_DNA"/>
</dbReference>
<dbReference type="SUPFAM" id="SSF141371">
    <property type="entry name" value="PilZ domain-like"/>
    <property type="match status" value="1"/>
</dbReference>
<evidence type="ECO:0000313" key="3">
    <source>
        <dbReference type="Proteomes" id="UP000663929"/>
    </source>
</evidence>
<protein>
    <submittedName>
        <fullName evidence="2">PilZ domain-containing protein</fullName>
    </submittedName>
</protein>
<evidence type="ECO:0000313" key="2">
    <source>
        <dbReference type="EMBL" id="QTD47630.1"/>
    </source>
</evidence>
<proteinExistence type="predicted"/>
<dbReference type="KEGG" id="scor:J3U87_18720"/>
<dbReference type="AlphaFoldDB" id="A0A8A4TDI7"/>